<gene>
    <name evidence="1" type="ORF">N4264_09210</name>
</gene>
<reference evidence="1" key="1">
    <citation type="submission" date="2022-09" db="EMBL/GenBank/DDBJ databases">
        <title>Tahibacter sp. nov., isolated from a fresh water.</title>
        <authorList>
            <person name="Baek J.H."/>
            <person name="Lee J.K."/>
            <person name="Kim J.M."/>
            <person name="Jeon C.O."/>
        </authorList>
    </citation>
    <scope>NUCLEOTIDE SEQUENCE</scope>
    <source>
        <strain evidence="1">W38</strain>
    </source>
</reference>
<organism evidence="1 2">
    <name type="scientific">Tahibacter amnicola</name>
    <dbReference type="NCBI Taxonomy" id="2976241"/>
    <lineage>
        <taxon>Bacteria</taxon>
        <taxon>Pseudomonadati</taxon>
        <taxon>Pseudomonadota</taxon>
        <taxon>Gammaproteobacteria</taxon>
        <taxon>Lysobacterales</taxon>
        <taxon>Rhodanobacteraceae</taxon>
        <taxon>Tahibacter</taxon>
    </lineage>
</organism>
<dbReference type="Proteomes" id="UP001064632">
    <property type="component" value="Chromosome"/>
</dbReference>
<sequence>MARIGGTTHRAPLGWRIRWTVSLVLLSGAVTGSTTDADYASCIAPLGITADLPYFPAVTTTCEKVGKPGGVQTATVSYSYTHWLPLSVGADYADFQSAAKQSMYTYVDRHLTAAGFRRTIEPRDDHDFGALAAEYLRDQDGDTVRAVLRATGSGATLQVERGEAASPPATLPPPSSAANFYDAEQVTRLFRLPGATVKRAGWRSNGNIRYDLDSLPADQWISPDWPRHTPATFIGSSRAITMAYPDPLPDVLSRYRSALAQAGWKAGVADQTRGLAGSYTTQGRTIEYLVRAHEQGATQVEVEVADPWLFQRHAAVAAIYADADDRYTFTPRFDAARQPMPDTLVQLLIAGERAQDHIDRGNDRTGGIAVFPALAESMKEDADAQRLAREAQEWAITTLVSRGFAQGRVRGFDTPVIAAQPTRGFQAGVSIANFHCWTDLDERADGPHKVCKCGNNRYREPFSVAEGACP</sequence>
<evidence type="ECO:0000313" key="2">
    <source>
        <dbReference type="Proteomes" id="UP001064632"/>
    </source>
</evidence>
<proteinExistence type="predicted"/>
<keyword evidence="2" id="KW-1185">Reference proteome</keyword>
<protein>
    <submittedName>
        <fullName evidence="1">Uncharacterized protein</fullName>
    </submittedName>
</protein>
<dbReference type="RefSeq" id="WP_261696742.1">
    <property type="nucleotide sequence ID" value="NZ_CP104694.1"/>
</dbReference>
<dbReference type="EMBL" id="CP104694">
    <property type="protein sequence ID" value="UXI69789.1"/>
    <property type="molecule type" value="Genomic_DNA"/>
</dbReference>
<evidence type="ECO:0000313" key="1">
    <source>
        <dbReference type="EMBL" id="UXI69789.1"/>
    </source>
</evidence>
<accession>A0ABY6BJ49</accession>
<name>A0ABY6BJ49_9GAMM</name>